<accession>A0A976M7K3</accession>
<evidence type="ECO:0000313" key="2">
    <source>
        <dbReference type="EMBL" id="UKJ89155.2"/>
    </source>
</evidence>
<feature type="compositionally biased region" description="Polar residues" evidence="1">
    <location>
        <begin position="366"/>
        <end position="377"/>
    </location>
</feature>
<proteinExistence type="predicted"/>
<feature type="region of interest" description="Disordered" evidence="1">
    <location>
        <begin position="356"/>
        <end position="377"/>
    </location>
</feature>
<name>A0A976M7K3_THEOR</name>
<sequence>MVDGTSLAIEPMAPFEVLVMRVIGMLFWLSLYGSVGLSERTDGRYPGGHISIITAEDPWDKYSKIFKKYTHVIEYRGRSRFTLTNPNPQVKEVEVYFKGTDADIKNADPLILGFLYHDTDKSKTGCNTDKCYYTWNHLTRYSNKNLVVGKEGVIKENDLVARLLEEIGNKIGRQNKLVINLDEQPDGSGGGGRTAYPESGFLISKHSNTKIMVTKKQEVTDVQVYDKYEHTVPGGVGINANELYVTYQNNSRYFKVASETYLRSGTVTGYFEKNTKELVLIVFTIVSQGTYWYSCNDFYNDLTKVDAGNATKPITVKTIISTSGGMKSVEASSSGSQLKDILPQEKSKLDKLITFEQGSGSSSSSNDNINTSPEQEVGTDTLSKLYTFKKVEMTPSTDTGSGGQSKVYSDHLFEKGEGAKVDSSATIPEQVLTGITTSSSGNNKYRCITVYYSSKGGSIYTYHNALLVQFDANDGSRKYIKRQDESGNKWADATDEIGAGAVDAARLTGIATAARIIVVSTSGVTQIRIETHRTGFYRGVSNTGGGKGVLYVKVAAEDPWDKYSKIFKKYTHTIEYPEGAGGVYVSSNYTIGVYYKGTYGSGQSTITLNTPEPQVKEVEVYFRGDADVDNTEPLVVGLVYAGDGKCGNTSSGTSKCYYTWTQLKTGGARRNGNYNKTITGVDSIKEQDLVARMLEEIGSKINREDKHVINLDELPGEGGGTTTYPASGNNKGRIKIIKQEVTGVDTGGGTRYDKYEHTIIGVGGNELYVTYQNNSRYFKTADGSHLGSATVTGYFEQGTKELVLIVFTIRAGSNHGAYVYRYSEFVSELRQVTAIDATSTSTVKEISISGGLESVGSGGSYNDSHLESILPQESKKLKQLIEFATGTGTGSNQNVKTSEEPNFGKDTFYQGYTFKKIEMTPNTSSGQSKVYSDHLFTKEGGAKIDTTATIPKEVLDSVTTREDTNKYRRITVYYSLKDGARENDCKALLAQFDAYDGSRKYIKRTGTDGNKWADATDEIGTGPVDAARLTGIARATGIIVVSTKSTTEIKIETNRSRYGYPEGHISNITRVDPWDSLSKIFKKYTHSIDYKGKSGVSYIPAEYKITFYYTTSNIGFVLTNPDPQVKEVEVYLRANDSSNNTPLILGFIYHSSDGGRTKCKTKKCYYTWSELKGSARSTKTYNGTITAESIKENDLVARLLEEIGRDISRENKLVIRLDERPPGEGRSSYPDSGYFTGNKQVNVAKNEVTDVVGMADGTKYEKYEHTLATGVAGIPPGGFQDLYVTYQGDIRYFKVAETRGQGYIAKVTGYFDYSSDSTGPVTTNSKRLVLIVFTIRAGSNHGAYKYPYSEFVSDFSHVRPDNATDAFKTIISSSGGLQRIGEGSYEDSALSVTLKEEKEKLDKLITFEQGSGSNQHIKTSQEDQVGTDTFNQGYTFMKVEMTPDTLSGGPWNVYNDHLFTNKLGSKIDTSATIPKEVLDSVTTREDTNKYRRITVYYSLKDGSSDTEHKALLVQFDSSDGSRKYIKRLDVGGSQWADASTVIGVGGVSPAVLTEIARDAGIIVVIDLAAVVGGPVAGIGAVGTGVGFAIYKYPQVFLSLIRR</sequence>
<evidence type="ECO:0000313" key="3">
    <source>
        <dbReference type="Proteomes" id="UP000244803"/>
    </source>
</evidence>
<organism evidence="2 3">
    <name type="scientific">Theileria orientalis</name>
    <dbReference type="NCBI Taxonomy" id="68886"/>
    <lineage>
        <taxon>Eukaryota</taxon>
        <taxon>Sar</taxon>
        <taxon>Alveolata</taxon>
        <taxon>Apicomplexa</taxon>
        <taxon>Aconoidasida</taxon>
        <taxon>Piroplasmida</taxon>
        <taxon>Theileriidae</taxon>
        <taxon>Theileria</taxon>
    </lineage>
</organism>
<dbReference type="Proteomes" id="UP000244803">
    <property type="component" value="Chromosome 3"/>
</dbReference>
<dbReference type="EMBL" id="CP056066">
    <property type="protein sequence ID" value="UKJ89155.2"/>
    <property type="molecule type" value="Genomic_DNA"/>
</dbReference>
<protein>
    <submittedName>
        <fullName evidence="2">Uncharacterized protein</fullName>
    </submittedName>
</protein>
<evidence type="ECO:0000256" key="1">
    <source>
        <dbReference type="SAM" id="MobiDB-lite"/>
    </source>
</evidence>
<reference evidence="2" key="1">
    <citation type="submission" date="2022-07" db="EMBL/GenBank/DDBJ databases">
        <title>Evaluation of T. orientalis genome assembly methods using nanopore sequencing and analysis of variation between genomes.</title>
        <authorList>
            <person name="Yam J."/>
            <person name="Micallef M.L."/>
            <person name="Liu M."/>
            <person name="Djordjevic S.P."/>
            <person name="Bogema D.R."/>
            <person name="Jenkins C."/>
        </authorList>
    </citation>
    <scope>NUCLEOTIDE SEQUENCE</scope>
    <source>
        <strain evidence="2">Fish Creek</strain>
    </source>
</reference>
<gene>
    <name evidence="2" type="ORF">MACJ_002402</name>
</gene>